<dbReference type="PANTHER" id="PTHR45138:SF9">
    <property type="entry name" value="DIGUANYLATE CYCLASE DGCM-RELATED"/>
    <property type="match status" value="1"/>
</dbReference>
<dbReference type="NCBIfam" id="TIGR00254">
    <property type="entry name" value="GGDEF"/>
    <property type="match status" value="1"/>
</dbReference>
<accession>A0ABM7WRS6</accession>
<organism evidence="6 7">
    <name type="scientific">Anaeromyxobacter oryzae</name>
    <dbReference type="NCBI Taxonomy" id="2918170"/>
    <lineage>
        <taxon>Bacteria</taxon>
        <taxon>Pseudomonadati</taxon>
        <taxon>Myxococcota</taxon>
        <taxon>Myxococcia</taxon>
        <taxon>Myxococcales</taxon>
        <taxon>Cystobacterineae</taxon>
        <taxon>Anaeromyxobacteraceae</taxon>
        <taxon>Anaeromyxobacter</taxon>
    </lineage>
</organism>
<sequence>MPGHRARILVVDDSRTQLEWLVKVLDREGYLVATAADGKEAIRKVRGEPPDLVLLDMVLPDMDGLEVLRIVKARPEDRFIPVIILSVKADLDSKVTGLRIGADDFLAKPFAEAEILARCAAMLRIKSLQDQLRETQRKLAEQAITDELTGLKNRRAFDERLQEEFRRAQRYSDPVSLIMIDLDHFKQVNDRFGHPFGDVVLRGAAEQLCASTRDPDICARYGGEEFAVILPKTHLQGALSVAERIWKELGGRRYPVPPGTPATGLGADGALHVTASMGLAFYPSKDIGSPELLLRYADEALYQAKRSGRNTICLYQAQSYRYDAGGR</sequence>
<feature type="domain" description="Response regulatory" evidence="4">
    <location>
        <begin position="7"/>
        <end position="123"/>
    </location>
</feature>
<proteinExistence type="predicted"/>
<feature type="domain" description="GGDEF" evidence="5">
    <location>
        <begin position="173"/>
        <end position="317"/>
    </location>
</feature>
<evidence type="ECO:0000259" key="4">
    <source>
        <dbReference type="PROSITE" id="PS50110"/>
    </source>
</evidence>
<dbReference type="Pfam" id="PF00990">
    <property type="entry name" value="GGDEF"/>
    <property type="match status" value="1"/>
</dbReference>
<reference evidence="7" key="1">
    <citation type="journal article" date="2022" name="Int. J. Syst. Evol. Microbiol.">
        <title>Anaeromyxobacter oryzae sp. nov., Anaeromyxobacter diazotrophicus sp. nov. and Anaeromyxobacter paludicola sp. nov., isolated from paddy soils.</title>
        <authorList>
            <person name="Itoh H."/>
            <person name="Xu Z."/>
            <person name="Mise K."/>
            <person name="Masuda Y."/>
            <person name="Ushijima N."/>
            <person name="Hayakawa C."/>
            <person name="Shiratori Y."/>
            <person name="Senoo K."/>
        </authorList>
    </citation>
    <scope>NUCLEOTIDE SEQUENCE [LARGE SCALE GENOMIC DNA]</scope>
    <source>
        <strain evidence="7">Red232</strain>
    </source>
</reference>
<dbReference type="Gene3D" id="3.40.50.2300">
    <property type="match status" value="1"/>
</dbReference>
<dbReference type="InterPro" id="IPR029787">
    <property type="entry name" value="Nucleotide_cyclase"/>
</dbReference>
<dbReference type="SMART" id="SM00448">
    <property type="entry name" value="REC"/>
    <property type="match status" value="1"/>
</dbReference>
<dbReference type="EC" id="2.7.7.65" evidence="1"/>
<dbReference type="RefSeq" id="WP_248359576.1">
    <property type="nucleotide sequence ID" value="NZ_AP025591.1"/>
</dbReference>
<feature type="modified residue" description="4-aspartylphosphate" evidence="3">
    <location>
        <position position="56"/>
    </location>
</feature>
<dbReference type="Proteomes" id="UP001162891">
    <property type="component" value="Chromosome"/>
</dbReference>
<dbReference type="InterPro" id="IPR011006">
    <property type="entry name" value="CheY-like_superfamily"/>
</dbReference>
<dbReference type="PROSITE" id="PS50887">
    <property type="entry name" value="GGDEF"/>
    <property type="match status" value="1"/>
</dbReference>
<name>A0ABM7WRS6_9BACT</name>
<evidence type="ECO:0000256" key="2">
    <source>
        <dbReference type="ARBA" id="ARBA00034247"/>
    </source>
</evidence>
<dbReference type="InterPro" id="IPR000160">
    <property type="entry name" value="GGDEF_dom"/>
</dbReference>
<dbReference type="Pfam" id="PF00072">
    <property type="entry name" value="Response_reg"/>
    <property type="match status" value="1"/>
</dbReference>
<dbReference type="EMBL" id="AP025591">
    <property type="protein sequence ID" value="BDG02187.1"/>
    <property type="molecule type" value="Genomic_DNA"/>
</dbReference>
<dbReference type="SUPFAM" id="SSF52172">
    <property type="entry name" value="CheY-like"/>
    <property type="match status" value="1"/>
</dbReference>
<evidence type="ECO:0000256" key="1">
    <source>
        <dbReference type="ARBA" id="ARBA00012528"/>
    </source>
</evidence>
<evidence type="ECO:0000313" key="6">
    <source>
        <dbReference type="EMBL" id="BDG02187.1"/>
    </source>
</evidence>
<evidence type="ECO:0000313" key="7">
    <source>
        <dbReference type="Proteomes" id="UP001162891"/>
    </source>
</evidence>
<dbReference type="Gene3D" id="3.30.70.270">
    <property type="match status" value="1"/>
</dbReference>
<dbReference type="InterPro" id="IPR050469">
    <property type="entry name" value="Diguanylate_Cyclase"/>
</dbReference>
<protein>
    <recommendedName>
        <fullName evidence="1">diguanylate cyclase</fullName>
        <ecNumber evidence="1">2.7.7.65</ecNumber>
    </recommendedName>
</protein>
<dbReference type="SUPFAM" id="SSF55073">
    <property type="entry name" value="Nucleotide cyclase"/>
    <property type="match status" value="1"/>
</dbReference>
<comment type="catalytic activity">
    <reaction evidence="2">
        <text>2 GTP = 3',3'-c-di-GMP + 2 diphosphate</text>
        <dbReference type="Rhea" id="RHEA:24898"/>
        <dbReference type="ChEBI" id="CHEBI:33019"/>
        <dbReference type="ChEBI" id="CHEBI:37565"/>
        <dbReference type="ChEBI" id="CHEBI:58805"/>
        <dbReference type="EC" id="2.7.7.65"/>
    </reaction>
</comment>
<evidence type="ECO:0000256" key="3">
    <source>
        <dbReference type="PROSITE-ProRule" id="PRU00169"/>
    </source>
</evidence>
<keyword evidence="7" id="KW-1185">Reference proteome</keyword>
<gene>
    <name evidence="6" type="ORF">AMOR_11830</name>
</gene>
<dbReference type="CDD" id="cd01949">
    <property type="entry name" value="GGDEF"/>
    <property type="match status" value="1"/>
</dbReference>
<dbReference type="SMART" id="SM00267">
    <property type="entry name" value="GGDEF"/>
    <property type="match status" value="1"/>
</dbReference>
<dbReference type="PROSITE" id="PS50110">
    <property type="entry name" value="RESPONSE_REGULATORY"/>
    <property type="match status" value="1"/>
</dbReference>
<dbReference type="InterPro" id="IPR001789">
    <property type="entry name" value="Sig_transdc_resp-reg_receiver"/>
</dbReference>
<dbReference type="InterPro" id="IPR043128">
    <property type="entry name" value="Rev_trsase/Diguanyl_cyclase"/>
</dbReference>
<dbReference type="PANTHER" id="PTHR45138">
    <property type="entry name" value="REGULATORY COMPONENTS OF SENSORY TRANSDUCTION SYSTEM"/>
    <property type="match status" value="1"/>
</dbReference>
<keyword evidence="3" id="KW-0597">Phosphoprotein</keyword>
<evidence type="ECO:0000259" key="5">
    <source>
        <dbReference type="PROSITE" id="PS50887"/>
    </source>
</evidence>